<evidence type="ECO:0000313" key="1">
    <source>
        <dbReference type="EMBL" id="DAE32119.1"/>
    </source>
</evidence>
<dbReference type="EMBL" id="BK059116">
    <property type="protein sequence ID" value="DAE32119.1"/>
    <property type="molecule type" value="Genomic_DNA"/>
</dbReference>
<sequence length="34" mass="4315">MQNKYLMVQLWYNKRTYKAQNKQIKTDKIQKRIL</sequence>
<name>A0A8S5RL90_9VIRU</name>
<reference evidence="1" key="1">
    <citation type="journal article" date="2021" name="Proc. Natl. Acad. Sci. U.S.A.">
        <title>A Catalog of Tens of Thousands of Viruses from Human Metagenomes Reveals Hidden Associations with Chronic Diseases.</title>
        <authorList>
            <person name="Tisza M.J."/>
            <person name="Buck C.B."/>
        </authorList>
    </citation>
    <scope>NUCLEOTIDE SEQUENCE</scope>
    <source>
        <strain evidence="1">Ctn3M15</strain>
    </source>
</reference>
<protein>
    <submittedName>
        <fullName evidence="1">Uncharacterized protein</fullName>
    </submittedName>
</protein>
<accession>A0A8S5RL90</accession>
<organism evidence="1">
    <name type="scientific">virus sp. ctn3M15</name>
    <dbReference type="NCBI Taxonomy" id="2825821"/>
    <lineage>
        <taxon>Viruses</taxon>
    </lineage>
</organism>
<proteinExistence type="predicted"/>